<sequence>MRRQCTTGVSLSIITGILTQIVSLSPIRKSGLRALNDIIDKAHLLILINVRWKSLRATEGWAALQHHNVLHTTIEIIPPLIESDVSQSLPWLSFSVQQASFFTLIPYHLPSGESPEWHPGNIYAFPNTPRQLIKPPRLSSSEPTRYHLFVSGDYEIRLFGDPHNTNHEDPILDIQIDVSIQTTERAAILDPHLNIIPDFWNGWIFGSMIGVAVCALDSQWTVIDVKSPSSAFELSLHHGQRISASQTRIVPVIVKQFESVQDETLDVELVLKDISTGRNLTLFSRIGLHHWTDSPDSPAIKATYLLAGSPLLYLAIPPTSFQSLNAPIIAIHGAGVEITNPFWPAALPRQSQSWIICPSGRTSWGLDWHGPSADDVWGSFAALKELLETRSESKSSSFSWKQLIIDWNLRPVIIGHSNGGQGTWYLASRYPDQVLAAVPAAAYIKSQQYIPLSLSRGSHFLDASRNVILLSALMPDDNDLFMSNVVDTPILAIHGGADENVPVWHSRELVSLVKSWKADAPISLHEEPGQSHWYSTVFSSTRFLEFLDAVLSRNNDTFYSGVHQFTLTVADSKSSGSLHGFSIKELVIPGRLARLHVNLMKDAVKVETENVYSFTFDQKFDKPFYVDDTSVEVASSGQNNIWIRRGNDDVWMASERSIDSARPTGPIQNILSSSMPLTIVTSGNIKTESIATRMAHAILSYFRIDVSIMSDKEAVIEGSIAGNIIILGSDNLFGQRVLSKGPGLIHMRPNEPIEFRNKIFTSESSIGMLFLHLNPFSSKNLVLFVVGTDNVGLERSAKTLLPFRTGVPLPEFLVLGPNTDHRASGGLRGAGFWNRHWGWSEEMAWLH</sequence>
<dbReference type="GO" id="GO:0006508">
    <property type="term" value="P:proteolysis"/>
    <property type="evidence" value="ECO:0007669"/>
    <property type="project" value="InterPro"/>
</dbReference>
<evidence type="ECO:0000313" key="4">
    <source>
        <dbReference type="Proteomes" id="UP001050691"/>
    </source>
</evidence>
<dbReference type="Proteomes" id="UP001050691">
    <property type="component" value="Unassembled WGS sequence"/>
</dbReference>
<dbReference type="InterPro" id="IPR050955">
    <property type="entry name" value="Plant_Biomass_Hydrol_Est"/>
</dbReference>
<keyword evidence="1" id="KW-0732">Signal</keyword>
<dbReference type="Pfam" id="PF00326">
    <property type="entry name" value="Peptidase_S9"/>
    <property type="match status" value="1"/>
</dbReference>
<dbReference type="EMBL" id="BPWL01000007">
    <property type="protein sequence ID" value="GJJ12463.1"/>
    <property type="molecule type" value="Genomic_DNA"/>
</dbReference>
<dbReference type="GO" id="GO:0008236">
    <property type="term" value="F:serine-type peptidase activity"/>
    <property type="evidence" value="ECO:0007669"/>
    <property type="project" value="InterPro"/>
</dbReference>
<evidence type="ECO:0000313" key="3">
    <source>
        <dbReference type="EMBL" id="GJJ12463.1"/>
    </source>
</evidence>
<evidence type="ECO:0000259" key="2">
    <source>
        <dbReference type="Pfam" id="PF00326"/>
    </source>
</evidence>
<accession>A0AAV5AIE6</accession>
<dbReference type="PANTHER" id="PTHR43037:SF4">
    <property type="entry name" value="PEPTIDASE S9 PROLYL OLIGOPEPTIDASE CATALYTIC DOMAIN-CONTAINING PROTEIN"/>
    <property type="match status" value="1"/>
</dbReference>
<keyword evidence="4" id="KW-1185">Reference proteome</keyword>
<dbReference type="InterPro" id="IPR029058">
    <property type="entry name" value="AB_hydrolase_fold"/>
</dbReference>
<protein>
    <recommendedName>
        <fullName evidence="2">Peptidase S9 prolyl oligopeptidase catalytic domain-containing protein</fullName>
    </recommendedName>
</protein>
<dbReference type="Gene3D" id="3.40.50.1820">
    <property type="entry name" value="alpha/beta hydrolase"/>
    <property type="match status" value="1"/>
</dbReference>
<feature type="domain" description="Peptidase S9 prolyl oligopeptidase catalytic" evidence="2">
    <location>
        <begin position="410"/>
        <end position="536"/>
    </location>
</feature>
<comment type="caution">
    <text evidence="3">The sequence shown here is derived from an EMBL/GenBank/DDBJ whole genome shotgun (WGS) entry which is preliminary data.</text>
</comment>
<dbReference type="SUPFAM" id="SSF53474">
    <property type="entry name" value="alpha/beta-Hydrolases"/>
    <property type="match status" value="1"/>
</dbReference>
<dbReference type="PANTHER" id="PTHR43037">
    <property type="entry name" value="UNNAMED PRODUCT-RELATED"/>
    <property type="match status" value="1"/>
</dbReference>
<name>A0AAV5AIE6_9AGAM</name>
<gene>
    <name evidence="3" type="ORF">Clacol_006705</name>
</gene>
<dbReference type="InterPro" id="IPR001375">
    <property type="entry name" value="Peptidase_S9_cat"/>
</dbReference>
<organism evidence="3 4">
    <name type="scientific">Clathrus columnatus</name>
    <dbReference type="NCBI Taxonomy" id="1419009"/>
    <lineage>
        <taxon>Eukaryota</taxon>
        <taxon>Fungi</taxon>
        <taxon>Dikarya</taxon>
        <taxon>Basidiomycota</taxon>
        <taxon>Agaricomycotina</taxon>
        <taxon>Agaricomycetes</taxon>
        <taxon>Phallomycetidae</taxon>
        <taxon>Phallales</taxon>
        <taxon>Clathraceae</taxon>
        <taxon>Clathrus</taxon>
    </lineage>
</organism>
<reference evidence="3" key="1">
    <citation type="submission" date="2021-10" db="EMBL/GenBank/DDBJ databases">
        <title>De novo Genome Assembly of Clathrus columnatus (Basidiomycota, Fungi) Using Illumina and Nanopore Sequence Data.</title>
        <authorList>
            <person name="Ogiso-Tanaka E."/>
            <person name="Itagaki H."/>
            <person name="Hosoya T."/>
            <person name="Hosaka K."/>
        </authorList>
    </citation>
    <scope>NUCLEOTIDE SEQUENCE</scope>
    <source>
        <strain evidence="3">MO-923</strain>
    </source>
</reference>
<dbReference type="AlphaFoldDB" id="A0AAV5AIE6"/>
<proteinExistence type="predicted"/>
<evidence type="ECO:0000256" key="1">
    <source>
        <dbReference type="ARBA" id="ARBA00022729"/>
    </source>
</evidence>